<dbReference type="InterPro" id="IPR045621">
    <property type="entry name" value="BPD_transp_1_N"/>
</dbReference>
<evidence type="ECO:0000256" key="2">
    <source>
        <dbReference type="ARBA" id="ARBA00022448"/>
    </source>
</evidence>
<reference evidence="9 10" key="1">
    <citation type="submission" date="2012-05" db="EMBL/GenBank/DDBJ databases">
        <title>The Genome Sequence of Sutterella wadsworthensis 2_1_59BFAA.</title>
        <authorList>
            <consortium name="The Broad Institute Genome Sequencing Platform"/>
            <person name="Earl A."/>
            <person name="Ward D."/>
            <person name="Feldgarden M."/>
            <person name="Gevers D."/>
            <person name="Daigneault M."/>
            <person name="Strauss J."/>
            <person name="Allen-Vercoe E."/>
            <person name="Walker B."/>
            <person name="Young S.K."/>
            <person name="Zeng Q."/>
            <person name="Gargeya S."/>
            <person name="Fitzgerald M."/>
            <person name="Haas B."/>
            <person name="Abouelleil A."/>
            <person name="Alvarado L."/>
            <person name="Arachchi H.M."/>
            <person name="Berlin A.M."/>
            <person name="Chapman S.B."/>
            <person name="Goldberg J."/>
            <person name="Griggs A."/>
            <person name="Gujja S."/>
            <person name="Hansen M."/>
            <person name="Howarth C."/>
            <person name="Imamovic A."/>
            <person name="Larimer J."/>
            <person name="McCowen C."/>
            <person name="Montmayeur A."/>
            <person name="Murphy C."/>
            <person name="Neiman D."/>
            <person name="Pearson M."/>
            <person name="Priest M."/>
            <person name="Roberts A."/>
            <person name="Saif S."/>
            <person name="Shea T."/>
            <person name="Sisk P."/>
            <person name="Sykes S."/>
            <person name="Wortman J."/>
            <person name="Nusbaum C."/>
            <person name="Birren B."/>
        </authorList>
    </citation>
    <scope>NUCLEOTIDE SEQUENCE [LARGE SCALE GENOMIC DNA]</scope>
    <source>
        <strain evidence="9 10">2_1_59BFAA</strain>
    </source>
</reference>
<dbReference type="GO" id="GO:0071916">
    <property type="term" value="F:dipeptide transmembrane transporter activity"/>
    <property type="evidence" value="ECO:0007669"/>
    <property type="project" value="TreeGrafter"/>
</dbReference>
<dbReference type="eggNOG" id="COG0601">
    <property type="taxonomic scope" value="Bacteria"/>
</dbReference>
<proteinExistence type="inferred from homology"/>
<dbReference type="RefSeq" id="WP_005436591.1">
    <property type="nucleotide sequence ID" value="NZ_JH815519.1"/>
</dbReference>
<evidence type="ECO:0000313" key="9">
    <source>
        <dbReference type="EMBL" id="EKB30428.1"/>
    </source>
</evidence>
<feature type="transmembrane region" description="Helical" evidence="7">
    <location>
        <begin position="276"/>
        <end position="298"/>
    </location>
</feature>
<dbReference type="NCBIfam" id="NF045469">
    <property type="entry name" value="Opp1B"/>
    <property type="match status" value="1"/>
</dbReference>
<organism evidence="9 10">
    <name type="scientific">Sutterella wadsworthensis 2_1_59BFAA</name>
    <dbReference type="NCBI Taxonomy" id="742823"/>
    <lineage>
        <taxon>Bacteria</taxon>
        <taxon>Pseudomonadati</taxon>
        <taxon>Pseudomonadota</taxon>
        <taxon>Betaproteobacteria</taxon>
        <taxon>Burkholderiales</taxon>
        <taxon>Sutterellaceae</taxon>
        <taxon>Sutterella</taxon>
    </lineage>
</organism>
<evidence type="ECO:0000256" key="1">
    <source>
        <dbReference type="ARBA" id="ARBA00004651"/>
    </source>
</evidence>
<feature type="transmembrane region" description="Helical" evidence="7">
    <location>
        <begin position="234"/>
        <end position="256"/>
    </location>
</feature>
<dbReference type="InterPro" id="IPR050036">
    <property type="entry name" value="CntB"/>
</dbReference>
<feature type="transmembrane region" description="Helical" evidence="7">
    <location>
        <begin position="145"/>
        <end position="165"/>
    </location>
</feature>
<protein>
    <submittedName>
        <fullName evidence="9">Nickel ABC transporter, permease subunit NikB</fullName>
    </submittedName>
</protein>
<dbReference type="EMBL" id="ADMG01000042">
    <property type="protein sequence ID" value="EKB30428.1"/>
    <property type="molecule type" value="Genomic_DNA"/>
</dbReference>
<keyword evidence="10" id="KW-1185">Reference proteome</keyword>
<dbReference type="InterPro" id="IPR000515">
    <property type="entry name" value="MetI-like"/>
</dbReference>
<keyword evidence="4 7" id="KW-0812">Transmembrane</keyword>
<dbReference type="PROSITE" id="PS50928">
    <property type="entry name" value="ABC_TM1"/>
    <property type="match status" value="1"/>
</dbReference>
<keyword evidence="5 7" id="KW-1133">Transmembrane helix</keyword>
<gene>
    <name evidence="9" type="ORF">HMPREF9465_01956</name>
</gene>
<dbReference type="HOGENOM" id="CLU_036879_0_2_4"/>
<dbReference type="PATRIC" id="fig|742823.3.peg.1953"/>
<evidence type="ECO:0000259" key="8">
    <source>
        <dbReference type="PROSITE" id="PS50928"/>
    </source>
</evidence>
<feature type="domain" description="ABC transmembrane type-1" evidence="8">
    <location>
        <begin position="98"/>
        <end position="294"/>
    </location>
</feature>
<feature type="transmembrane region" description="Helical" evidence="7">
    <location>
        <begin position="102"/>
        <end position="124"/>
    </location>
</feature>
<dbReference type="Proteomes" id="UP000005835">
    <property type="component" value="Unassembled WGS sequence"/>
</dbReference>
<dbReference type="PANTHER" id="PTHR43163:SF6">
    <property type="entry name" value="DIPEPTIDE TRANSPORT SYSTEM PERMEASE PROTEIN DPPB-RELATED"/>
    <property type="match status" value="1"/>
</dbReference>
<evidence type="ECO:0000313" key="10">
    <source>
        <dbReference type="Proteomes" id="UP000005835"/>
    </source>
</evidence>
<dbReference type="InterPro" id="IPR035906">
    <property type="entry name" value="MetI-like_sf"/>
</dbReference>
<keyword evidence="3" id="KW-1003">Cell membrane</keyword>
<sequence>MGGMLVRRLALLVPMLLGITFIAFMLGELSPSDPAEVSIRVNAMVPTPELIAQTRHELGLDRPLMTRYFEWLAGVLQGDLGTSFVTGHKVTDDFLRAFPPTLALAGATLLIVLVTGGVCGWLCARHAGGPVDRAIRSVLFTISALPNFWAALLLMWLFSLTLGWLPTNGMRTPESVILPAVSLSLAYVGTYVRLIRTEMLRTAESDWVMFARARGLSEGRISLHMMLNSLRGTVTALGMSIPKLVAGTFVIENIFAWPGIGRLCVSAIFNRDLPVIIAYVLVMAVFFILFNLLSDLALAALDPRARRGGAGEAA</sequence>
<evidence type="ECO:0000256" key="7">
    <source>
        <dbReference type="RuleBase" id="RU363032"/>
    </source>
</evidence>
<dbReference type="Gene3D" id="1.10.3720.10">
    <property type="entry name" value="MetI-like"/>
    <property type="match status" value="1"/>
</dbReference>
<evidence type="ECO:0000256" key="3">
    <source>
        <dbReference type="ARBA" id="ARBA00022475"/>
    </source>
</evidence>
<accession>K1JUT2</accession>
<evidence type="ECO:0000256" key="5">
    <source>
        <dbReference type="ARBA" id="ARBA00022989"/>
    </source>
</evidence>
<name>K1JUT2_9BURK</name>
<dbReference type="OrthoDB" id="9803623at2"/>
<comment type="subcellular location">
    <subcellularLocation>
        <location evidence="1 7">Cell membrane</location>
        <topology evidence="1 7">Multi-pass membrane protein</topology>
    </subcellularLocation>
</comment>
<dbReference type="PANTHER" id="PTHR43163">
    <property type="entry name" value="DIPEPTIDE TRANSPORT SYSTEM PERMEASE PROTEIN DPPB-RELATED"/>
    <property type="match status" value="1"/>
</dbReference>
<dbReference type="Pfam" id="PF00528">
    <property type="entry name" value="BPD_transp_1"/>
    <property type="match status" value="1"/>
</dbReference>
<dbReference type="Pfam" id="PF19300">
    <property type="entry name" value="BPD_transp_1_N"/>
    <property type="match status" value="1"/>
</dbReference>
<evidence type="ECO:0000256" key="6">
    <source>
        <dbReference type="ARBA" id="ARBA00023136"/>
    </source>
</evidence>
<keyword evidence="2 7" id="KW-0813">Transport</keyword>
<dbReference type="SUPFAM" id="SSF161098">
    <property type="entry name" value="MetI-like"/>
    <property type="match status" value="1"/>
</dbReference>
<evidence type="ECO:0000256" key="4">
    <source>
        <dbReference type="ARBA" id="ARBA00022692"/>
    </source>
</evidence>
<comment type="caution">
    <text evidence="9">The sequence shown here is derived from an EMBL/GenBank/DDBJ whole genome shotgun (WGS) entry which is preliminary data.</text>
</comment>
<dbReference type="GO" id="GO:0005886">
    <property type="term" value="C:plasma membrane"/>
    <property type="evidence" value="ECO:0007669"/>
    <property type="project" value="UniProtKB-SubCell"/>
</dbReference>
<keyword evidence="6 7" id="KW-0472">Membrane</keyword>
<feature type="transmembrane region" description="Helical" evidence="7">
    <location>
        <begin position="177"/>
        <end position="195"/>
    </location>
</feature>
<dbReference type="AlphaFoldDB" id="K1JUT2"/>
<comment type="similarity">
    <text evidence="7">Belongs to the binding-protein-dependent transport system permease family.</text>
</comment>
<feature type="transmembrane region" description="Helical" evidence="7">
    <location>
        <begin position="9"/>
        <end position="27"/>
    </location>
</feature>
<dbReference type="CDD" id="cd06261">
    <property type="entry name" value="TM_PBP2"/>
    <property type="match status" value="1"/>
</dbReference>
<dbReference type="STRING" id="742823.HMPREF9465_01956"/>